<dbReference type="GeneID" id="117532938"/>
<gene>
    <name evidence="3" type="primary">LOC117532938</name>
</gene>
<feature type="compositionally biased region" description="Low complexity" evidence="1">
    <location>
        <begin position="236"/>
        <end position="249"/>
    </location>
</feature>
<feature type="compositionally biased region" description="Basic residues" evidence="1">
    <location>
        <begin position="262"/>
        <end position="277"/>
    </location>
</feature>
<protein>
    <submittedName>
        <fullName evidence="3">Uncharacterized protein LOC117532938 isoform X3</fullName>
    </submittedName>
</protein>
<feature type="compositionally biased region" description="Basic and acidic residues" evidence="1">
    <location>
        <begin position="544"/>
        <end position="553"/>
    </location>
</feature>
<feature type="compositionally biased region" description="Low complexity" evidence="1">
    <location>
        <begin position="12"/>
        <end position="36"/>
    </location>
</feature>
<feature type="region of interest" description="Disordered" evidence="1">
    <location>
        <begin position="50"/>
        <end position="70"/>
    </location>
</feature>
<evidence type="ECO:0000313" key="3">
    <source>
        <dbReference type="RefSeq" id="XP_034052439.1"/>
    </source>
</evidence>
<proteinExistence type="predicted"/>
<evidence type="ECO:0000256" key="1">
    <source>
        <dbReference type="SAM" id="MobiDB-lite"/>
    </source>
</evidence>
<reference evidence="3" key="1">
    <citation type="submission" date="2025-08" db="UniProtKB">
        <authorList>
            <consortium name="RefSeq"/>
        </authorList>
    </citation>
    <scope>IDENTIFICATION</scope>
</reference>
<sequence>MAASAAVSPCCRPAGASPSRRSSARPASTATGTTRPARVHCVCRPRLQAQRKFAQSPPSSPGPPAMMSSARGKHAHNLAVVTCLTRRRPKTEDFLSFLCLRGSAALPSNMGFLASGRAKEPAGTQHLTSCLPTNHKTAAQGNNTSLFSRTTVQRDSRSLRGGPAGYAAGGSFCPLSARAQRRRERERRSREGGAERHLLRPRQLPLQVRRTDQVSMVTGLSDQRASCVRSVPILKPSSGGASRRSPRPSNTCKPRLQEAKNKHLTQRSKHQLPRNHRLPPQPRTTPDKSRNPKTFSSVQNSGRRPSRTQTPVTNGSAIRVLTENPEVLRSSRRRRGLPPDTSPTPLNNKNSKKARTVQCSHADVPEERECHVGEIPQREASCDADVREASAGHISEITEDLPQDTCGCVGEMTVERGCGVSEDKHVETLSAVSSQEEVNLSTMIANSELGPVSEVISRHVRDRRLQRNQTVPRLMTRTADSRRRTTAIKVAMNSLTSTHTHSNPPASVFAKQTAKGTNTCTSKDMTKCTSPSSICSTILNSKGAVKDSSKGTTEDSTEDCPAVSSYSNTSRGSAKGPTQTKSTTSAIKTRSSPRILQRR</sequence>
<feature type="compositionally biased region" description="Basic and acidic residues" evidence="1">
    <location>
        <begin position="186"/>
        <end position="198"/>
    </location>
</feature>
<evidence type="ECO:0000313" key="2">
    <source>
        <dbReference type="Proteomes" id="UP000515161"/>
    </source>
</evidence>
<dbReference type="AlphaFoldDB" id="A0A6P8SNW8"/>
<feature type="region of interest" description="Disordered" evidence="1">
    <location>
        <begin position="1"/>
        <end position="36"/>
    </location>
</feature>
<feature type="compositionally biased region" description="Polar residues" evidence="1">
    <location>
        <begin position="292"/>
        <end position="316"/>
    </location>
</feature>
<dbReference type="Proteomes" id="UP000515161">
    <property type="component" value="Unplaced"/>
</dbReference>
<feature type="compositionally biased region" description="Polar residues" evidence="1">
    <location>
        <begin position="213"/>
        <end position="224"/>
    </location>
</feature>
<feature type="region of interest" description="Disordered" evidence="1">
    <location>
        <begin position="150"/>
        <end position="356"/>
    </location>
</feature>
<feature type="region of interest" description="Disordered" evidence="1">
    <location>
        <begin position="542"/>
        <end position="599"/>
    </location>
</feature>
<accession>A0A6P8SNW8</accession>
<feature type="compositionally biased region" description="Polar residues" evidence="1">
    <location>
        <begin position="564"/>
        <end position="599"/>
    </location>
</feature>
<dbReference type="RefSeq" id="XP_034052439.1">
    <property type="nucleotide sequence ID" value="XM_034196548.1"/>
</dbReference>
<organism evidence="2 3">
    <name type="scientific">Gymnodraco acuticeps</name>
    <name type="common">Antarctic dragonfish</name>
    <dbReference type="NCBI Taxonomy" id="8218"/>
    <lineage>
        <taxon>Eukaryota</taxon>
        <taxon>Metazoa</taxon>
        <taxon>Chordata</taxon>
        <taxon>Craniata</taxon>
        <taxon>Vertebrata</taxon>
        <taxon>Euteleostomi</taxon>
        <taxon>Actinopterygii</taxon>
        <taxon>Neopterygii</taxon>
        <taxon>Teleostei</taxon>
        <taxon>Neoteleostei</taxon>
        <taxon>Acanthomorphata</taxon>
        <taxon>Eupercaria</taxon>
        <taxon>Perciformes</taxon>
        <taxon>Notothenioidei</taxon>
        <taxon>Bathydraconidae</taxon>
        <taxon>Gymnodraco</taxon>
    </lineage>
</organism>
<name>A0A6P8SNW8_GYMAC</name>
<keyword evidence="2" id="KW-1185">Reference proteome</keyword>